<comment type="caution">
    <text evidence="2">The sequence shown here is derived from an EMBL/GenBank/DDBJ whole genome shotgun (WGS) entry which is preliminary data.</text>
</comment>
<evidence type="ECO:0000313" key="2">
    <source>
        <dbReference type="EMBL" id="GCF11656.1"/>
    </source>
</evidence>
<dbReference type="PANTHER" id="PTHR33169">
    <property type="entry name" value="PADR-FAMILY TRANSCRIPTIONAL REGULATOR"/>
    <property type="match status" value="1"/>
</dbReference>
<keyword evidence="3" id="KW-1185">Reference proteome</keyword>
<dbReference type="InterPro" id="IPR036388">
    <property type="entry name" value="WH-like_DNA-bd_sf"/>
</dbReference>
<dbReference type="Pfam" id="PF03551">
    <property type="entry name" value="PadR"/>
    <property type="match status" value="1"/>
</dbReference>
<dbReference type="OrthoDB" id="9814826at2"/>
<evidence type="ECO:0000313" key="3">
    <source>
        <dbReference type="Proteomes" id="UP000322530"/>
    </source>
</evidence>
<dbReference type="Gene3D" id="1.10.10.10">
    <property type="entry name" value="Winged helix-like DNA-binding domain superfamily/Winged helix DNA-binding domain"/>
    <property type="match status" value="1"/>
</dbReference>
<dbReference type="AlphaFoldDB" id="A0A5A5TKP2"/>
<evidence type="ECO:0000259" key="1">
    <source>
        <dbReference type="Pfam" id="PF03551"/>
    </source>
</evidence>
<name>A0A5A5TKP2_9CHLR</name>
<protein>
    <submittedName>
        <fullName evidence="2">PadR family transcriptional regulator</fullName>
    </submittedName>
</protein>
<dbReference type="RefSeq" id="WP_149404471.1">
    <property type="nucleotide sequence ID" value="NZ_BIXY01000131.1"/>
</dbReference>
<dbReference type="InterPro" id="IPR036390">
    <property type="entry name" value="WH_DNA-bd_sf"/>
</dbReference>
<dbReference type="SUPFAM" id="SSF46785">
    <property type="entry name" value="Winged helix' DNA-binding domain"/>
    <property type="match status" value="1"/>
</dbReference>
<organism evidence="2 3">
    <name type="scientific">Dictyobacter arantiisoli</name>
    <dbReference type="NCBI Taxonomy" id="2014874"/>
    <lineage>
        <taxon>Bacteria</taxon>
        <taxon>Bacillati</taxon>
        <taxon>Chloroflexota</taxon>
        <taxon>Ktedonobacteria</taxon>
        <taxon>Ktedonobacterales</taxon>
        <taxon>Dictyobacteraceae</taxon>
        <taxon>Dictyobacter</taxon>
    </lineage>
</organism>
<dbReference type="InterPro" id="IPR052509">
    <property type="entry name" value="Metal_resp_DNA-bind_regulator"/>
</dbReference>
<sequence>METFNLGRFSDPSILILASLAGSSKHGYAIMEDVESFAGVHLGPGTLYGAIARLESQGFIEPLPVEERRRPYRLTASGIAFLHEQLSGLESFASMGLQRLRLAGPGL</sequence>
<gene>
    <name evidence="2" type="ORF">KDI_52200</name>
</gene>
<dbReference type="InterPro" id="IPR005149">
    <property type="entry name" value="Tscrpt_reg_PadR_N"/>
</dbReference>
<feature type="domain" description="Transcription regulator PadR N-terminal" evidence="1">
    <location>
        <begin position="16"/>
        <end position="83"/>
    </location>
</feature>
<proteinExistence type="predicted"/>
<reference evidence="2 3" key="1">
    <citation type="submission" date="2019-01" db="EMBL/GenBank/DDBJ databases">
        <title>Draft genome sequence of Dictyobacter sp. Uno17.</title>
        <authorList>
            <person name="Wang C.M."/>
            <person name="Zheng Y."/>
            <person name="Sakai Y."/>
            <person name="Abe K."/>
            <person name="Yokota A."/>
            <person name="Yabe S."/>
        </authorList>
    </citation>
    <scope>NUCLEOTIDE SEQUENCE [LARGE SCALE GENOMIC DNA]</scope>
    <source>
        <strain evidence="2 3">Uno17</strain>
    </source>
</reference>
<dbReference type="PANTHER" id="PTHR33169:SF13">
    <property type="entry name" value="PADR-FAMILY TRANSCRIPTIONAL REGULATOR"/>
    <property type="match status" value="1"/>
</dbReference>
<accession>A0A5A5TKP2</accession>
<dbReference type="Proteomes" id="UP000322530">
    <property type="component" value="Unassembled WGS sequence"/>
</dbReference>
<dbReference type="EMBL" id="BIXY01000131">
    <property type="protein sequence ID" value="GCF11656.1"/>
    <property type="molecule type" value="Genomic_DNA"/>
</dbReference>